<feature type="signal peptide" evidence="1">
    <location>
        <begin position="1"/>
        <end position="21"/>
    </location>
</feature>
<dbReference type="InterPro" id="IPR007372">
    <property type="entry name" value="Lipid/polyisoprenoid-bd_YceI"/>
</dbReference>
<organism evidence="3 4">
    <name type="scientific">Bacteriovorax antarcticus</name>
    <dbReference type="NCBI Taxonomy" id="3088717"/>
    <lineage>
        <taxon>Bacteria</taxon>
        <taxon>Pseudomonadati</taxon>
        <taxon>Bdellovibrionota</taxon>
        <taxon>Bacteriovoracia</taxon>
        <taxon>Bacteriovoracales</taxon>
        <taxon>Bacteriovoracaceae</taxon>
        <taxon>Bacteriovorax</taxon>
    </lineage>
</organism>
<evidence type="ECO:0000259" key="2">
    <source>
        <dbReference type="Pfam" id="PF04264"/>
    </source>
</evidence>
<dbReference type="PANTHER" id="PTHR34406:SF1">
    <property type="entry name" value="PROTEIN YCEI"/>
    <property type="match status" value="1"/>
</dbReference>
<comment type="caution">
    <text evidence="3">The sequence shown here is derived from an EMBL/GenBank/DDBJ whole genome shotgun (WGS) entry which is preliminary data.</text>
</comment>
<accession>A0ABU5VZH1</accession>
<dbReference type="RefSeq" id="WP_323578882.1">
    <property type="nucleotide sequence ID" value="NZ_JAYGJQ010000003.1"/>
</dbReference>
<keyword evidence="4" id="KW-1185">Reference proteome</keyword>
<dbReference type="SUPFAM" id="SSF101874">
    <property type="entry name" value="YceI-like"/>
    <property type="match status" value="1"/>
</dbReference>
<dbReference type="Proteomes" id="UP001302274">
    <property type="component" value="Unassembled WGS sequence"/>
</dbReference>
<gene>
    <name evidence="3" type="ORF">SHI21_19685</name>
</gene>
<feature type="chain" id="PRO_5046668873" evidence="1">
    <location>
        <begin position="22"/>
        <end position="197"/>
    </location>
</feature>
<protein>
    <submittedName>
        <fullName evidence="3">YceI family protein</fullName>
    </submittedName>
</protein>
<dbReference type="Pfam" id="PF04264">
    <property type="entry name" value="YceI"/>
    <property type="match status" value="1"/>
</dbReference>
<sequence length="197" mass="22085">MKHLKSTCICIALIYSTTLLAQAEKITVDTKNSTVEFLATGSPSAIKIKGEKAKVDGDIKIENNKLQAILKVDLNSFETGMEMRDEHMKENYLQTDKAENKFAQLEIQNLNIPIEYWKNSKELRLDFSGELTLHNVKKSVAGKILFPPFKKDLSINTISELQIKLSDYLINIPSFAGITVAENVSIIVKLPMVVSIK</sequence>
<dbReference type="PANTHER" id="PTHR34406">
    <property type="entry name" value="PROTEIN YCEI"/>
    <property type="match status" value="1"/>
</dbReference>
<dbReference type="Gene3D" id="2.40.128.110">
    <property type="entry name" value="Lipid/polyisoprenoid-binding, YceI-like"/>
    <property type="match status" value="1"/>
</dbReference>
<dbReference type="InterPro" id="IPR036761">
    <property type="entry name" value="TTHA0802/YceI-like_sf"/>
</dbReference>
<proteinExistence type="predicted"/>
<feature type="domain" description="Lipid/polyisoprenoid-binding YceI-like" evidence="2">
    <location>
        <begin position="27"/>
        <end position="190"/>
    </location>
</feature>
<evidence type="ECO:0000313" key="3">
    <source>
        <dbReference type="EMBL" id="MEA9358468.1"/>
    </source>
</evidence>
<keyword evidence="1" id="KW-0732">Signal</keyword>
<reference evidence="3 4" key="1">
    <citation type="submission" date="2023-11" db="EMBL/GenBank/DDBJ databases">
        <title>A Novel Polar Bacteriovorax (B. antarcticus) Isolated from the Biocrust in Antarctica.</title>
        <authorList>
            <person name="Mun W."/>
            <person name="Choi S.Y."/>
            <person name="Mitchell R.J."/>
        </authorList>
    </citation>
    <scope>NUCLEOTIDE SEQUENCE [LARGE SCALE GENOMIC DNA]</scope>
    <source>
        <strain evidence="3 4">PP10</strain>
    </source>
</reference>
<dbReference type="EMBL" id="JAYGJQ010000003">
    <property type="protein sequence ID" value="MEA9358468.1"/>
    <property type="molecule type" value="Genomic_DNA"/>
</dbReference>
<evidence type="ECO:0000256" key="1">
    <source>
        <dbReference type="SAM" id="SignalP"/>
    </source>
</evidence>
<evidence type="ECO:0000313" key="4">
    <source>
        <dbReference type="Proteomes" id="UP001302274"/>
    </source>
</evidence>
<name>A0ABU5VZH1_9BACT</name>